<dbReference type="SUPFAM" id="SSF52540">
    <property type="entry name" value="P-loop containing nucleoside triphosphate hydrolases"/>
    <property type="match status" value="1"/>
</dbReference>
<dbReference type="InterPro" id="IPR027417">
    <property type="entry name" value="P-loop_NTPase"/>
</dbReference>
<proteinExistence type="inferred from homology"/>
<keyword evidence="7" id="KW-1185">Reference proteome</keyword>
<keyword evidence="3" id="KW-0547">Nucleotide-binding</keyword>
<dbReference type="CDD" id="cd03293">
    <property type="entry name" value="ABC_NrtD_SsuB_transporters"/>
    <property type="match status" value="1"/>
</dbReference>
<dbReference type="Proteomes" id="UP000681356">
    <property type="component" value="Unassembled WGS sequence"/>
</dbReference>
<dbReference type="GO" id="GO:0005524">
    <property type="term" value="F:ATP binding"/>
    <property type="evidence" value="ECO:0007669"/>
    <property type="project" value="UniProtKB-KW"/>
</dbReference>
<evidence type="ECO:0000313" key="7">
    <source>
        <dbReference type="Proteomes" id="UP000681356"/>
    </source>
</evidence>
<dbReference type="PANTHER" id="PTHR42788:SF13">
    <property type="entry name" value="ALIPHATIC SULFONATES IMPORT ATP-BINDING PROTEIN SSUB"/>
    <property type="match status" value="1"/>
</dbReference>
<dbReference type="Gene3D" id="3.40.50.300">
    <property type="entry name" value="P-loop containing nucleotide triphosphate hydrolases"/>
    <property type="match status" value="1"/>
</dbReference>
<comment type="caution">
    <text evidence="6">The sequence shown here is derived from an EMBL/GenBank/DDBJ whole genome shotgun (WGS) entry which is preliminary data.</text>
</comment>
<evidence type="ECO:0000313" key="6">
    <source>
        <dbReference type="EMBL" id="MBS0126696.1"/>
    </source>
</evidence>
<accession>A0A8J7WJC3</accession>
<dbReference type="Pfam" id="PF00005">
    <property type="entry name" value="ABC_tran"/>
    <property type="match status" value="1"/>
</dbReference>
<sequence>MTNLIEIKGVTHAYQTPNGPLPVLDNLNIAVPEGEFAAVVGPSGCGKSTLTRLIAGLMKPDTGEVWLHGERVKSPRKTVGMAFQNPVLLEWRSILDNVILPLEIVAPSMPRKQREARAEELLALVGLQGFESKRPSELSGGMRQRASLCRSIVHKPDVLIMDEPFGALDAFTREDLWQTMHALRASEPFTAVLITHDLRESVYLGDQVFVLSGRPARTQYVLDVHYPQAEGLRKLEGLYTPECAQMLATLREQIQIAQGRHPEQAVH</sequence>
<evidence type="ECO:0000259" key="5">
    <source>
        <dbReference type="PROSITE" id="PS50893"/>
    </source>
</evidence>
<dbReference type="InterPro" id="IPR003439">
    <property type="entry name" value="ABC_transporter-like_ATP-bd"/>
</dbReference>
<feature type="domain" description="ABC transporter" evidence="5">
    <location>
        <begin position="5"/>
        <end position="238"/>
    </location>
</feature>
<dbReference type="EMBL" id="JAGTUU010000011">
    <property type="protein sequence ID" value="MBS0126696.1"/>
    <property type="molecule type" value="Genomic_DNA"/>
</dbReference>
<dbReference type="RefSeq" id="WP_212538654.1">
    <property type="nucleotide sequence ID" value="NZ_JAGTUU010000011.1"/>
</dbReference>
<dbReference type="InterPro" id="IPR003593">
    <property type="entry name" value="AAA+_ATPase"/>
</dbReference>
<reference evidence="6" key="1">
    <citation type="submission" date="2021-04" db="EMBL/GenBank/DDBJ databases">
        <authorList>
            <person name="Yoon J."/>
        </authorList>
    </citation>
    <scope>NUCLEOTIDE SEQUENCE</scope>
    <source>
        <strain evidence="6">KMU-90</strain>
    </source>
</reference>
<dbReference type="InterPro" id="IPR017871">
    <property type="entry name" value="ABC_transporter-like_CS"/>
</dbReference>
<keyword evidence="2" id="KW-0813">Transport</keyword>
<dbReference type="SMART" id="SM00382">
    <property type="entry name" value="AAA"/>
    <property type="match status" value="1"/>
</dbReference>
<protein>
    <submittedName>
        <fullName evidence="6">ABC transporter ATP-binding protein</fullName>
    </submittedName>
</protein>
<evidence type="ECO:0000256" key="1">
    <source>
        <dbReference type="ARBA" id="ARBA00005417"/>
    </source>
</evidence>
<dbReference type="PROSITE" id="PS00211">
    <property type="entry name" value="ABC_TRANSPORTER_1"/>
    <property type="match status" value="1"/>
</dbReference>
<comment type="similarity">
    <text evidence="1">Belongs to the ABC transporter superfamily.</text>
</comment>
<organism evidence="6 7">
    <name type="scientific">Thetidibacter halocola</name>
    <dbReference type="NCBI Taxonomy" id="2827239"/>
    <lineage>
        <taxon>Bacteria</taxon>
        <taxon>Pseudomonadati</taxon>
        <taxon>Pseudomonadota</taxon>
        <taxon>Alphaproteobacteria</taxon>
        <taxon>Rhodobacterales</taxon>
        <taxon>Roseobacteraceae</taxon>
        <taxon>Thetidibacter</taxon>
    </lineage>
</organism>
<keyword evidence="4 6" id="KW-0067">ATP-binding</keyword>
<dbReference type="GO" id="GO:0016887">
    <property type="term" value="F:ATP hydrolysis activity"/>
    <property type="evidence" value="ECO:0007669"/>
    <property type="project" value="InterPro"/>
</dbReference>
<dbReference type="InterPro" id="IPR050166">
    <property type="entry name" value="ABC_transporter_ATP-bind"/>
</dbReference>
<evidence type="ECO:0000256" key="2">
    <source>
        <dbReference type="ARBA" id="ARBA00022448"/>
    </source>
</evidence>
<evidence type="ECO:0000256" key="3">
    <source>
        <dbReference type="ARBA" id="ARBA00022741"/>
    </source>
</evidence>
<dbReference type="PROSITE" id="PS50893">
    <property type="entry name" value="ABC_TRANSPORTER_2"/>
    <property type="match status" value="1"/>
</dbReference>
<evidence type="ECO:0000256" key="4">
    <source>
        <dbReference type="ARBA" id="ARBA00022840"/>
    </source>
</evidence>
<gene>
    <name evidence="6" type="ORF">KB874_21685</name>
</gene>
<name>A0A8J7WJC3_9RHOB</name>
<dbReference type="AlphaFoldDB" id="A0A8J7WJC3"/>
<dbReference type="PANTHER" id="PTHR42788">
    <property type="entry name" value="TAURINE IMPORT ATP-BINDING PROTEIN-RELATED"/>
    <property type="match status" value="1"/>
</dbReference>